<keyword evidence="1" id="KW-0812">Transmembrane</keyword>
<keyword evidence="1" id="KW-0472">Membrane</keyword>
<feature type="transmembrane region" description="Helical" evidence="1">
    <location>
        <begin position="111"/>
        <end position="130"/>
    </location>
</feature>
<feature type="transmembrane region" description="Helical" evidence="1">
    <location>
        <begin position="42"/>
        <end position="62"/>
    </location>
</feature>
<evidence type="ECO:0000256" key="1">
    <source>
        <dbReference type="SAM" id="Phobius"/>
    </source>
</evidence>
<name>A0A9P8I167_9PEZI</name>
<protein>
    <submittedName>
        <fullName evidence="2">Uncharacterized protein</fullName>
    </submittedName>
</protein>
<proteinExistence type="predicted"/>
<evidence type="ECO:0000313" key="2">
    <source>
        <dbReference type="EMBL" id="KAH0536536.1"/>
    </source>
</evidence>
<feature type="transmembrane region" description="Helical" evidence="1">
    <location>
        <begin position="68"/>
        <end position="90"/>
    </location>
</feature>
<evidence type="ECO:0000313" key="3">
    <source>
        <dbReference type="Proteomes" id="UP000698800"/>
    </source>
</evidence>
<dbReference type="PROSITE" id="PS51257">
    <property type="entry name" value="PROKAR_LIPOPROTEIN"/>
    <property type="match status" value="1"/>
</dbReference>
<organism evidence="2 3">
    <name type="scientific">Glutinoglossum americanum</name>
    <dbReference type="NCBI Taxonomy" id="1670608"/>
    <lineage>
        <taxon>Eukaryota</taxon>
        <taxon>Fungi</taxon>
        <taxon>Dikarya</taxon>
        <taxon>Ascomycota</taxon>
        <taxon>Pezizomycotina</taxon>
        <taxon>Geoglossomycetes</taxon>
        <taxon>Geoglossales</taxon>
        <taxon>Geoglossaceae</taxon>
        <taxon>Glutinoglossum</taxon>
    </lineage>
</organism>
<keyword evidence="1" id="KW-1133">Transmembrane helix</keyword>
<dbReference type="Proteomes" id="UP000698800">
    <property type="component" value="Unassembled WGS sequence"/>
</dbReference>
<dbReference type="EMBL" id="JAGHQL010000199">
    <property type="protein sequence ID" value="KAH0536536.1"/>
    <property type="molecule type" value="Genomic_DNA"/>
</dbReference>
<sequence>MPERWVAKGIAAGFVGGASGCIVLVVFSAIATARDREDGVAIAHLCLSIPLLILIITAVALYASERGISRAIMLVDTFIWLGLLVSLVSVPRSRAKLSHDYKDQSQYHVHPYFGMIVIDCCELIIGLAGAV</sequence>
<feature type="transmembrane region" description="Helical" evidence="1">
    <location>
        <begin position="6"/>
        <end position="30"/>
    </location>
</feature>
<accession>A0A9P8I167</accession>
<comment type="caution">
    <text evidence="2">The sequence shown here is derived from an EMBL/GenBank/DDBJ whole genome shotgun (WGS) entry which is preliminary data.</text>
</comment>
<keyword evidence="3" id="KW-1185">Reference proteome</keyword>
<gene>
    <name evidence="2" type="ORF">FGG08_006609</name>
</gene>
<reference evidence="2" key="1">
    <citation type="submission" date="2021-03" db="EMBL/GenBank/DDBJ databases">
        <title>Comparative genomics and phylogenomic investigation of the class Geoglossomycetes provide insights into ecological specialization and systematics.</title>
        <authorList>
            <person name="Melie T."/>
            <person name="Pirro S."/>
            <person name="Miller A.N."/>
            <person name="Quandt A."/>
        </authorList>
    </citation>
    <scope>NUCLEOTIDE SEQUENCE</scope>
    <source>
        <strain evidence="2">GBOQ0MN5Z8</strain>
    </source>
</reference>
<dbReference type="AlphaFoldDB" id="A0A9P8I167"/>